<evidence type="ECO:0000313" key="1">
    <source>
        <dbReference type="EMBL" id="KAF2114713.1"/>
    </source>
</evidence>
<reference evidence="1" key="1">
    <citation type="journal article" date="2020" name="Stud. Mycol.">
        <title>101 Dothideomycetes genomes: a test case for predicting lifestyles and emergence of pathogens.</title>
        <authorList>
            <person name="Haridas S."/>
            <person name="Albert R."/>
            <person name="Binder M."/>
            <person name="Bloem J."/>
            <person name="Labutti K."/>
            <person name="Salamov A."/>
            <person name="Andreopoulos B."/>
            <person name="Baker S."/>
            <person name="Barry K."/>
            <person name="Bills G."/>
            <person name="Bluhm B."/>
            <person name="Cannon C."/>
            <person name="Castanera R."/>
            <person name="Culley D."/>
            <person name="Daum C."/>
            <person name="Ezra D."/>
            <person name="Gonzalez J."/>
            <person name="Henrissat B."/>
            <person name="Kuo A."/>
            <person name="Liang C."/>
            <person name="Lipzen A."/>
            <person name="Lutzoni F."/>
            <person name="Magnuson J."/>
            <person name="Mondo S."/>
            <person name="Nolan M."/>
            <person name="Ohm R."/>
            <person name="Pangilinan J."/>
            <person name="Park H.-J."/>
            <person name="Ramirez L."/>
            <person name="Alfaro M."/>
            <person name="Sun H."/>
            <person name="Tritt A."/>
            <person name="Yoshinaga Y."/>
            <person name="Zwiers L.-H."/>
            <person name="Turgeon B."/>
            <person name="Goodwin S."/>
            <person name="Spatafora J."/>
            <person name="Crous P."/>
            <person name="Grigoriev I."/>
        </authorList>
    </citation>
    <scope>NUCLEOTIDE SEQUENCE</scope>
    <source>
        <strain evidence="1">CBS 627.86</strain>
    </source>
</reference>
<accession>A0A6A5Z6N4</accession>
<dbReference type="Gene3D" id="2.40.400.10">
    <property type="entry name" value="Acetoacetate decarboxylase-like"/>
    <property type="match status" value="1"/>
</dbReference>
<dbReference type="Proteomes" id="UP000799770">
    <property type="component" value="Unassembled WGS sequence"/>
</dbReference>
<evidence type="ECO:0000313" key="2">
    <source>
        <dbReference type="Proteomes" id="UP000799770"/>
    </source>
</evidence>
<dbReference type="InterPro" id="IPR023375">
    <property type="entry name" value="ADC_dom_sf"/>
</dbReference>
<dbReference type="SUPFAM" id="SSF160104">
    <property type="entry name" value="Acetoacetate decarboxylase-like"/>
    <property type="match status" value="1"/>
</dbReference>
<organism evidence="1 2">
    <name type="scientific">Lophiotrema nucula</name>
    <dbReference type="NCBI Taxonomy" id="690887"/>
    <lineage>
        <taxon>Eukaryota</taxon>
        <taxon>Fungi</taxon>
        <taxon>Dikarya</taxon>
        <taxon>Ascomycota</taxon>
        <taxon>Pezizomycotina</taxon>
        <taxon>Dothideomycetes</taxon>
        <taxon>Pleosporomycetidae</taxon>
        <taxon>Pleosporales</taxon>
        <taxon>Lophiotremataceae</taxon>
        <taxon>Lophiotrema</taxon>
    </lineage>
</organism>
<dbReference type="AlphaFoldDB" id="A0A6A5Z6N4"/>
<protein>
    <submittedName>
        <fullName evidence="1">Uncharacterized protein</fullName>
    </submittedName>
</protein>
<name>A0A6A5Z6N4_9PLEO</name>
<keyword evidence="2" id="KW-1185">Reference proteome</keyword>
<proteinExistence type="predicted"/>
<gene>
    <name evidence="1" type="ORF">BDV96DRAFT_493598</name>
</gene>
<dbReference type="OrthoDB" id="9970474at2759"/>
<dbReference type="PANTHER" id="PTHR40518">
    <property type="entry name" value="ACETOACETATE DECARBOXYLASE"/>
    <property type="match status" value="1"/>
</dbReference>
<dbReference type="EMBL" id="ML977324">
    <property type="protein sequence ID" value="KAF2114713.1"/>
    <property type="molecule type" value="Genomic_DNA"/>
</dbReference>
<dbReference type="PANTHER" id="PTHR40518:SF1">
    <property type="entry name" value="ACETOACETATE DECARBOXYLASE"/>
    <property type="match status" value="1"/>
</dbReference>
<sequence length="312" mass="35046">MFSSQERLVEGDGDVHPVQRAPAPWETKSECYWMFLWLSKLPDGVYDPLEEECMRKDGAEFKGGLGSIMVVRYLDTPVGPYDELMIIPGNYTVPQPSSGPPKMPKKALRISRIYVSQRTTTYNGRISWNIPKHLARFSFSAPPTVAGESPPETLTIKVFPPGTKDGDGVVPFFAVTLKPFRWIPSLPMSSRWMPLSTVHAQPPVAEAPGFKQAVEAVREGLKIEDYDIDPKHEESLLAGTDRWRSFPINVYVSRARGCWVTIHDVSKDGEASTANDVNEPGKYWPQDVKPWAVGAWMEDAQMDIPTPLEWKL</sequence>